<dbReference type="Proteomes" id="UP000290560">
    <property type="component" value="Unassembled WGS sequence"/>
</dbReference>
<protein>
    <submittedName>
        <fullName evidence="2">Uncharacterized protein</fullName>
    </submittedName>
</protein>
<feature type="region of interest" description="Disordered" evidence="1">
    <location>
        <begin position="50"/>
        <end position="74"/>
    </location>
</feature>
<gene>
    <name evidence="2" type="ORF">BHM03_00009206</name>
</gene>
<sequence length="155" mass="18012">MLAQHISQPRQFEDHVDNYLDKHRRSFIQRRLFRASYRWSMVSSNETLETSENNVQREAIPASQPKASPVGGTSQRVHHMFAKMSSQDRQVSGAQKSASPRSYLCIAQTLPSHFQPRKQANISPRLRCNVRRLLRPRLIHRATWLTVRRKAPKKG</sequence>
<reference evidence="2" key="1">
    <citation type="journal article" date="2018" name="Data Brief">
        <title>Genome sequence data from 17 accessions of Ensete ventricosum, a staple food crop for millions in Ethiopia.</title>
        <authorList>
            <person name="Yemataw Z."/>
            <person name="Muzemil S."/>
            <person name="Ambachew D."/>
            <person name="Tripathi L."/>
            <person name="Tesfaye K."/>
            <person name="Chala A."/>
            <person name="Farbos A."/>
            <person name="O'Neill P."/>
            <person name="Moore K."/>
            <person name="Grant M."/>
            <person name="Studholme D.J."/>
        </authorList>
    </citation>
    <scope>NUCLEOTIDE SEQUENCE [LARGE SCALE GENOMIC DNA]</scope>
    <source>
        <tissue evidence="2">Leaf</tissue>
    </source>
</reference>
<dbReference type="AlphaFoldDB" id="A0A444FQE2"/>
<proteinExistence type="predicted"/>
<dbReference type="EMBL" id="KV875612">
    <property type="protein sequence ID" value="RZR71971.1"/>
    <property type="molecule type" value="Genomic_DNA"/>
</dbReference>
<accession>A0A444FQE2</accession>
<organism evidence="2">
    <name type="scientific">Ensete ventricosum</name>
    <name type="common">Abyssinian banana</name>
    <name type="synonym">Musa ensete</name>
    <dbReference type="NCBI Taxonomy" id="4639"/>
    <lineage>
        <taxon>Eukaryota</taxon>
        <taxon>Viridiplantae</taxon>
        <taxon>Streptophyta</taxon>
        <taxon>Embryophyta</taxon>
        <taxon>Tracheophyta</taxon>
        <taxon>Spermatophyta</taxon>
        <taxon>Magnoliopsida</taxon>
        <taxon>Liliopsida</taxon>
        <taxon>Zingiberales</taxon>
        <taxon>Musaceae</taxon>
        <taxon>Ensete</taxon>
    </lineage>
</organism>
<evidence type="ECO:0000256" key="1">
    <source>
        <dbReference type="SAM" id="MobiDB-lite"/>
    </source>
</evidence>
<name>A0A444FQE2_ENSVE</name>
<evidence type="ECO:0000313" key="2">
    <source>
        <dbReference type="EMBL" id="RZR71971.1"/>
    </source>
</evidence>